<feature type="domain" description="DUF4268" evidence="1">
    <location>
        <begin position="174"/>
        <end position="307"/>
    </location>
</feature>
<organism evidence="2 3">
    <name type="scientific">Flavobacterium davisii</name>
    <dbReference type="NCBI Taxonomy" id="2906077"/>
    <lineage>
        <taxon>Bacteria</taxon>
        <taxon>Pseudomonadati</taxon>
        <taxon>Bacteroidota</taxon>
        <taxon>Flavobacteriia</taxon>
        <taxon>Flavobacteriales</taxon>
        <taxon>Flavobacteriaceae</taxon>
        <taxon>Flavobacterium</taxon>
    </lineage>
</organism>
<protein>
    <recommendedName>
        <fullName evidence="1">DUF4268 domain-containing protein</fullName>
    </recommendedName>
</protein>
<dbReference type="AlphaFoldDB" id="A0A246GH23"/>
<proteinExistence type="predicted"/>
<dbReference type="Gene3D" id="3.40.1350.10">
    <property type="match status" value="1"/>
</dbReference>
<dbReference type="GO" id="GO:0003676">
    <property type="term" value="F:nucleic acid binding"/>
    <property type="evidence" value="ECO:0007669"/>
    <property type="project" value="InterPro"/>
</dbReference>
<dbReference type="InterPro" id="IPR011856">
    <property type="entry name" value="tRNA_endonuc-like_dom_sf"/>
</dbReference>
<comment type="caution">
    <text evidence="2">The sequence shown here is derived from an EMBL/GenBank/DDBJ whole genome shotgun (WGS) entry which is preliminary data.</text>
</comment>
<reference evidence="2 3" key="1">
    <citation type="journal article" date="2017" name="Infect. Genet. Evol.">
        <title>Comparative genome analysis of fish pathogen Flavobacterium columnare reveals extensive sequence diversity within the species.</title>
        <authorList>
            <person name="Kayansamruaj P."/>
            <person name="Dong H.T."/>
            <person name="Hirono I."/>
            <person name="Kondo H."/>
            <person name="Senapin S."/>
            <person name="Rodkhum C."/>
        </authorList>
    </citation>
    <scope>NUCLEOTIDE SEQUENCE [LARGE SCALE GENOMIC DNA]</scope>
    <source>
        <strain evidence="2 3">1215</strain>
    </source>
</reference>
<name>A0A246GH23_9FLAO</name>
<dbReference type="EMBL" id="MTCZ01000111">
    <property type="protein sequence ID" value="OWP83461.1"/>
    <property type="molecule type" value="Genomic_DNA"/>
</dbReference>
<dbReference type="Pfam" id="PF14088">
    <property type="entry name" value="DUF4268"/>
    <property type="match status" value="1"/>
</dbReference>
<dbReference type="Proteomes" id="UP000197768">
    <property type="component" value="Unassembled WGS sequence"/>
</dbReference>
<accession>A0A246GH23</accession>
<gene>
    <name evidence="2" type="ORF">BWK59_10355</name>
</gene>
<evidence type="ECO:0000313" key="3">
    <source>
        <dbReference type="Proteomes" id="UP000197768"/>
    </source>
</evidence>
<sequence length="312" mass="36571">MKLGRLEKIDLRSYWKKEATDFTPWLAKPENIQLLGETIGIELELQGQEEKVGSFSADILCKDTLNDHYVLIENQLERTDHTHLGQLLTYAAGLDAVTIIWIAQKFTEEHRAALDWLNRVTDETINFFGIEIELYKIGDSLPAPNFKLVSNPNDWTKQVKKSASSQNVTEIKLLQQEYWQSLKNYMEENRSFVKMQNPLMQHWTNIAVGRSYFNISPTVNSRDNSINIWLYINGDKAKENFDKLHSSYYEKSLLEIHPDIIWEKLEGKKSSVVILKTSGDFTDRNDWTNQFKWFKEYIEKYSTFFRPKIAKL</sequence>
<dbReference type="InterPro" id="IPR025364">
    <property type="entry name" value="DUF4268"/>
</dbReference>
<dbReference type="RefSeq" id="WP_088393631.1">
    <property type="nucleotide sequence ID" value="NZ_MTCZ01000111.1"/>
</dbReference>
<evidence type="ECO:0000259" key="1">
    <source>
        <dbReference type="Pfam" id="PF14088"/>
    </source>
</evidence>
<evidence type="ECO:0000313" key="2">
    <source>
        <dbReference type="EMBL" id="OWP83461.1"/>
    </source>
</evidence>